<keyword evidence="4" id="KW-1185">Reference proteome</keyword>
<evidence type="ECO:0000256" key="1">
    <source>
        <dbReference type="SAM" id="MobiDB-lite"/>
    </source>
</evidence>
<organism evidence="3 4">
    <name type="scientific">Streptosporangium subroseum</name>
    <dbReference type="NCBI Taxonomy" id="106412"/>
    <lineage>
        <taxon>Bacteria</taxon>
        <taxon>Bacillati</taxon>
        <taxon>Actinomycetota</taxon>
        <taxon>Actinomycetes</taxon>
        <taxon>Streptosporangiales</taxon>
        <taxon>Streptosporangiaceae</taxon>
        <taxon>Streptosporangium</taxon>
    </lineage>
</organism>
<feature type="region of interest" description="Disordered" evidence="1">
    <location>
        <begin position="111"/>
        <end position="131"/>
    </location>
</feature>
<dbReference type="Pfam" id="PF13936">
    <property type="entry name" value="HTH_38"/>
    <property type="match status" value="1"/>
</dbReference>
<feature type="domain" description="Transposase IS30-like HTH" evidence="2">
    <location>
        <begin position="80"/>
        <end position="118"/>
    </location>
</feature>
<feature type="region of interest" description="Disordered" evidence="1">
    <location>
        <begin position="49"/>
        <end position="80"/>
    </location>
</feature>
<name>A0A239AMW3_9ACTN</name>
<dbReference type="AlphaFoldDB" id="A0A239AMW3"/>
<proteinExistence type="predicted"/>
<dbReference type="EMBL" id="FZOD01000002">
    <property type="protein sequence ID" value="SNR96850.1"/>
    <property type="molecule type" value="Genomic_DNA"/>
</dbReference>
<reference evidence="3 4" key="1">
    <citation type="submission" date="2017-06" db="EMBL/GenBank/DDBJ databases">
        <authorList>
            <person name="Kim H.J."/>
            <person name="Triplett B.A."/>
        </authorList>
    </citation>
    <scope>NUCLEOTIDE SEQUENCE [LARGE SCALE GENOMIC DNA]</scope>
    <source>
        <strain evidence="3 4">CGMCC 4.2132</strain>
    </source>
</reference>
<evidence type="ECO:0000313" key="3">
    <source>
        <dbReference type="EMBL" id="SNR96850.1"/>
    </source>
</evidence>
<accession>A0A239AMW3</accession>
<gene>
    <name evidence="3" type="ORF">SAMN05216276_100237</name>
</gene>
<dbReference type="Proteomes" id="UP000198282">
    <property type="component" value="Unassembled WGS sequence"/>
</dbReference>
<evidence type="ECO:0000259" key="2">
    <source>
        <dbReference type="Pfam" id="PF13936"/>
    </source>
</evidence>
<dbReference type="InterPro" id="IPR025246">
    <property type="entry name" value="IS30-like_HTH"/>
</dbReference>
<evidence type="ECO:0000313" key="4">
    <source>
        <dbReference type="Proteomes" id="UP000198282"/>
    </source>
</evidence>
<protein>
    <submittedName>
        <fullName evidence="3">Helix-turn-helix domain-containing protein</fullName>
    </submittedName>
</protein>
<dbReference type="OrthoDB" id="9803231at2"/>
<sequence>MNFEIRKDRKPQGPKRLTHEREEYFRLMDQGLSSREACRIVGINLRTGRKWRNGHHSPGGDKKAVPPVGSEAPPSDEPSHYLREDERIHIADRVREKVSIRQIARELGRAPSTISREVPTSPASTASPGTNCAAWNGTTRSDCSPALLDSRAQNYVNYSTDIAVTADRLACGLRADLTCSPYASPRRGPHRRLIQPRMMLSQPDPRTHRGRREQRIVNTGPGCVAVLNRSHRVISDADQPVKTHRRPQ</sequence>
<feature type="region of interest" description="Disordered" evidence="1">
    <location>
        <begin position="1"/>
        <end position="21"/>
    </location>
</feature>
<feature type="compositionally biased region" description="Polar residues" evidence="1">
    <location>
        <begin position="121"/>
        <end position="130"/>
    </location>
</feature>